<proteinExistence type="predicted"/>
<accession>A0A922MDV8</accession>
<feature type="chain" id="PRO_5037025412" description="MD-2-related lipid-recognition domain-containing protein" evidence="1">
    <location>
        <begin position="23"/>
        <end position="173"/>
    </location>
</feature>
<evidence type="ECO:0000256" key="1">
    <source>
        <dbReference type="SAM" id="SignalP"/>
    </source>
</evidence>
<dbReference type="Proteomes" id="UP000814243">
    <property type="component" value="Unassembled WGS sequence"/>
</dbReference>
<sequence length="173" mass="19740">MFTQNVILLFSYFILDIEIIESLEVIPERANVTFINPDFAVNVTINIRRYSRKSPYYVNLMGATMQTWTNNITVDVKINQYLHNEYRPSFVGLHYRLCDLVNKEPFIGGAIKNSGLVCPLPAGYHAIMNITAPTENFPNVFPFEKGRLEITASLTSTGEPVLKLFVEAKFKQK</sequence>
<dbReference type="AlphaFoldDB" id="A0A922MDV8"/>
<evidence type="ECO:0008006" key="4">
    <source>
        <dbReference type="Google" id="ProtNLM"/>
    </source>
</evidence>
<reference evidence="2" key="1">
    <citation type="journal article" date="2021" name="G3 (Bethesda)">
        <title>Genome and transcriptome analysis of the beet armyworm Spodoptera exigua reveals targets for pest control. .</title>
        <authorList>
            <person name="Simon S."/>
            <person name="Breeschoten T."/>
            <person name="Jansen H.J."/>
            <person name="Dirks R.P."/>
            <person name="Schranz M.E."/>
            <person name="Ros V.I.D."/>
        </authorList>
    </citation>
    <scope>NUCLEOTIDE SEQUENCE</scope>
    <source>
        <strain evidence="2">TB_SE_WUR_2020</strain>
    </source>
</reference>
<evidence type="ECO:0000313" key="2">
    <source>
        <dbReference type="EMBL" id="KAH9634814.1"/>
    </source>
</evidence>
<evidence type="ECO:0000313" key="3">
    <source>
        <dbReference type="Proteomes" id="UP000814243"/>
    </source>
</evidence>
<keyword evidence="1" id="KW-0732">Signal</keyword>
<organism evidence="2 3">
    <name type="scientific">Spodoptera exigua</name>
    <name type="common">Beet armyworm</name>
    <name type="synonym">Noctua fulgens</name>
    <dbReference type="NCBI Taxonomy" id="7107"/>
    <lineage>
        <taxon>Eukaryota</taxon>
        <taxon>Metazoa</taxon>
        <taxon>Ecdysozoa</taxon>
        <taxon>Arthropoda</taxon>
        <taxon>Hexapoda</taxon>
        <taxon>Insecta</taxon>
        <taxon>Pterygota</taxon>
        <taxon>Neoptera</taxon>
        <taxon>Endopterygota</taxon>
        <taxon>Lepidoptera</taxon>
        <taxon>Glossata</taxon>
        <taxon>Ditrysia</taxon>
        <taxon>Noctuoidea</taxon>
        <taxon>Noctuidae</taxon>
        <taxon>Amphipyrinae</taxon>
        <taxon>Spodoptera</taxon>
    </lineage>
</organism>
<protein>
    <recommendedName>
        <fullName evidence="4">MD-2-related lipid-recognition domain-containing protein</fullName>
    </recommendedName>
</protein>
<comment type="caution">
    <text evidence="2">The sequence shown here is derived from an EMBL/GenBank/DDBJ whole genome shotgun (WGS) entry which is preliminary data.</text>
</comment>
<gene>
    <name evidence="2" type="ORF">HF086_012228</name>
</gene>
<feature type="signal peptide" evidence="1">
    <location>
        <begin position="1"/>
        <end position="22"/>
    </location>
</feature>
<dbReference type="EMBL" id="JACEFF010000590">
    <property type="protein sequence ID" value="KAH9634814.1"/>
    <property type="molecule type" value="Genomic_DNA"/>
</dbReference>
<dbReference type="OrthoDB" id="7116894at2759"/>
<name>A0A922MDV8_SPOEX</name>